<dbReference type="InterPro" id="IPR013103">
    <property type="entry name" value="RVT_2"/>
</dbReference>
<accession>A0A392Q682</accession>
<name>A0A392Q682_9FABA</name>
<dbReference type="Proteomes" id="UP000265520">
    <property type="component" value="Unassembled WGS sequence"/>
</dbReference>
<dbReference type="EMBL" id="LXQA010117129">
    <property type="protein sequence ID" value="MCI19903.1"/>
    <property type="molecule type" value="Genomic_DNA"/>
</dbReference>
<comment type="caution">
    <text evidence="2">The sequence shown here is derived from an EMBL/GenBank/DDBJ whole genome shotgun (WGS) entry which is preliminary data.</text>
</comment>
<keyword evidence="3" id="KW-1185">Reference proteome</keyword>
<feature type="domain" description="Reverse transcriptase Ty1/copia-type" evidence="1">
    <location>
        <begin position="13"/>
        <end position="116"/>
    </location>
</feature>
<reference evidence="2 3" key="1">
    <citation type="journal article" date="2018" name="Front. Plant Sci.">
        <title>Red Clover (Trifolium pratense) and Zigzag Clover (T. medium) - A Picture of Genomic Similarities and Differences.</title>
        <authorList>
            <person name="Dluhosova J."/>
            <person name="Istvanek J."/>
            <person name="Nedelnik J."/>
            <person name="Repkova J."/>
        </authorList>
    </citation>
    <scope>NUCLEOTIDE SEQUENCE [LARGE SCALE GENOMIC DNA]</scope>
    <source>
        <strain evidence="3">cv. 10/8</strain>
        <tissue evidence="2">Leaf</tissue>
    </source>
</reference>
<dbReference type="Pfam" id="PF07727">
    <property type="entry name" value="RVT_2"/>
    <property type="match status" value="1"/>
</dbReference>
<organism evidence="2 3">
    <name type="scientific">Trifolium medium</name>
    <dbReference type="NCBI Taxonomy" id="97028"/>
    <lineage>
        <taxon>Eukaryota</taxon>
        <taxon>Viridiplantae</taxon>
        <taxon>Streptophyta</taxon>
        <taxon>Embryophyta</taxon>
        <taxon>Tracheophyta</taxon>
        <taxon>Spermatophyta</taxon>
        <taxon>Magnoliopsida</taxon>
        <taxon>eudicotyledons</taxon>
        <taxon>Gunneridae</taxon>
        <taxon>Pentapetalae</taxon>
        <taxon>rosids</taxon>
        <taxon>fabids</taxon>
        <taxon>Fabales</taxon>
        <taxon>Fabaceae</taxon>
        <taxon>Papilionoideae</taxon>
        <taxon>50 kb inversion clade</taxon>
        <taxon>NPAAA clade</taxon>
        <taxon>Hologalegina</taxon>
        <taxon>IRL clade</taxon>
        <taxon>Trifolieae</taxon>
        <taxon>Trifolium</taxon>
    </lineage>
</organism>
<protein>
    <submittedName>
        <fullName evidence="2">Retrovirus-related Pol polyprotein from transposon TNT 1-94</fullName>
    </submittedName>
</protein>
<feature type="non-terminal residue" evidence="2">
    <location>
        <position position="117"/>
    </location>
</feature>
<evidence type="ECO:0000259" key="1">
    <source>
        <dbReference type="Pfam" id="PF07727"/>
    </source>
</evidence>
<proteinExistence type="predicted"/>
<dbReference type="AlphaFoldDB" id="A0A392Q682"/>
<sequence length="117" mass="13331">MQVELQALEATGTWILVNLPNHVKPIGCRWVYKVKHHADGTVERYKARLVAKGFNQIEGFDYFDTFSPVAKLTTVRMVIALASIHHWFLHQLDVNSTFLHGDLQEDVYMTPPPGVTN</sequence>
<dbReference type="SUPFAM" id="SSF56672">
    <property type="entry name" value="DNA/RNA polymerases"/>
    <property type="match status" value="1"/>
</dbReference>
<dbReference type="InterPro" id="IPR043502">
    <property type="entry name" value="DNA/RNA_pol_sf"/>
</dbReference>
<evidence type="ECO:0000313" key="3">
    <source>
        <dbReference type="Proteomes" id="UP000265520"/>
    </source>
</evidence>
<evidence type="ECO:0000313" key="2">
    <source>
        <dbReference type="EMBL" id="MCI19903.1"/>
    </source>
</evidence>